<keyword evidence="2" id="KW-0732">Signal</keyword>
<feature type="transmembrane region" description="Helical" evidence="1">
    <location>
        <begin position="79"/>
        <end position="102"/>
    </location>
</feature>
<dbReference type="Proteomes" id="UP000231581">
    <property type="component" value="Unassembled WGS sequence"/>
</dbReference>
<evidence type="ECO:0000313" key="3">
    <source>
        <dbReference type="EMBL" id="PIP60456.1"/>
    </source>
</evidence>
<feature type="signal peptide" evidence="2">
    <location>
        <begin position="1"/>
        <end position="29"/>
    </location>
</feature>
<keyword evidence="1" id="KW-1133">Transmembrane helix</keyword>
<name>A0A2H0BS00_9BACT</name>
<evidence type="ECO:0000313" key="4">
    <source>
        <dbReference type="Proteomes" id="UP000231581"/>
    </source>
</evidence>
<evidence type="ECO:0000256" key="1">
    <source>
        <dbReference type="SAM" id="Phobius"/>
    </source>
</evidence>
<organism evidence="3 4">
    <name type="scientific">Candidatus Uhrbacteria bacterium CG22_combo_CG10-13_8_21_14_all_47_17</name>
    <dbReference type="NCBI Taxonomy" id="1975041"/>
    <lineage>
        <taxon>Bacteria</taxon>
        <taxon>Candidatus Uhriibacteriota</taxon>
    </lineage>
</organism>
<keyword evidence="1" id="KW-0472">Membrane</keyword>
<keyword evidence="1" id="KW-0812">Transmembrane</keyword>
<protein>
    <submittedName>
        <fullName evidence="3">Uncharacterized protein</fullName>
    </submittedName>
</protein>
<proteinExistence type="predicted"/>
<feature type="transmembrane region" description="Helical" evidence="1">
    <location>
        <begin position="123"/>
        <end position="146"/>
    </location>
</feature>
<feature type="chain" id="PRO_5013930405" evidence="2">
    <location>
        <begin position="30"/>
        <end position="149"/>
    </location>
</feature>
<dbReference type="EMBL" id="PCSZ01000062">
    <property type="protein sequence ID" value="PIP60456.1"/>
    <property type="molecule type" value="Genomic_DNA"/>
</dbReference>
<dbReference type="InterPro" id="IPR043993">
    <property type="entry name" value="T4SS_pilin"/>
</dbReference>
<evidence type="ECO:0000256" key="2">
    <source>
        <dbReference type="SAM" id="SignalP"/>
    </source>
</evidence>
<comment type="caution">
    <text evidence="3">The sequence shown here is derived from an EMBL/GenBank/DDBJ whole genome shotgun (WGS) entry which is preliminary data.</text>
</comment>
<reference evidence="3 4" key="1">
    <citation type="submission" date="2017-09" db="EMBL/GenBank/DDBJ databases">
        <title>Depth-based differentiation of microbial function through sediment-hosted aquifers and enrichment of novel symbionts in the deep terrestrial subsurface.</title>
        <authorList>
            <person name="Probst A.J."/>
            <person name="Ladd B."/>
            <person name="Jarett J.K."/>
            <person name="Geller-Mcgrath D.E."/>
            <person name="Sieber C.M."/>
            <person name="Emerson J.B."/>
            <person name="Anantharaman K."/>
            <person name="Thomas B.C."/>
            <person name="Malmstrom R."/>
            <person name="Stieglmeier M."/>
            <person name="Klingl A."/>
            <person name="Woyke T."/>
            <person name="Ryan C.M."/>
            <person name="Banfield J.F."/>
        </authorList>
    </citation>
    <scope>NUCLEOTIDE SEQUENCE [LARGE SCALE GENOMIC DNA]</scope>
    <source>
        <strain evidence="3">CG22_combo_CG10-13_8_21_14_all_47_17</strain>
    </source>
</reference>
<gene>
    <name evidence="3" type="ORF">COX00_03155</name>
</gene>
<sequence length="149" mass="15318">MIMSYKLWKFLIGSASLCLVFFSAQGALAVDIAYTTPHQDATGTADAAGSGRTDYSPGSFGYQNPLGASATINTVINRVIRAALGIVGAIFLAVFVYGGGLWMTAGGDARKVTKAKSALMQSLIGVVIVALSYTILNVLFSVAGSLTGG</sequence>
<dbReference type="AlphaFoldDB" id="A0A2H0BS00"/>
<accession>A0A2H0BS00</accession>
<dbReference type="Pfam" id="PF18895">
    <property type="entry name" value="T4SS_pilin"/>
    <property type="match status" value="1"/>
</dbReference>